<reference evidence="2 3" key="1">
    <citation type="submission" date="2018-11" db="EMBL/GenBank/DDBJ databases">
        <authorList>
            <consortium name="Pathogen Informatics"/>
        </authorList>
    </citation>
    <scope>NUCLEOTIDE SEQUENCE [LARGE SCALE GENOMIC DNA]</scope>
</reference>
<evidence type="ECO:0000313" key="3">
    <source>
        <dbReference type="Proteomes" id="UP000281553"/>
    </source>
</evidence>
<name>A0A3P7LFT7_DIBLA</name>
<evidence type="ECO:0000256" key="1">
    <source>
        <dbReference type="SAM" id="SignalP"/>
    </source>
</evidence>
<proteinExistence type="predicted"/>
<dbReference type="InterPro" id="IPR011989">
    <property type="entry name" value="ARM-like"/>
</dbReference>
<sequence>MPSISHASGIAARRLLIWLLRPPSADQECGGQRLTTACVHSCCLGLPDERFPDMADILHQLKNIMPREVNLLILSTTHKPALAAPMQIAVIFANWLNCAVASLPVSRADGLVQATDEQISDFKQAIMNASRTSGIIHALDCFVLLFR</sequence>
<keyword evidence="3" id="KW-1185">Reference proteome</keyword>
<evidence type="ECO:0000313" key="2">
    <source>
        <dbReference type="EMBL" id="VDN10727.1"/>
    </source>
</evidence>
<dbReference type="Gene3D" id="1.25.10.10">
    <property type="entry name" value="Leucine-rich Repeat Variant"/>
    <property type="match status" value="1"/>
</dbReference>
<dbReference type="OrthoDB" id="435593at2759"/>
<gene>
    <name evidence="2" type="ORF">DILT_LOCUS6558</name>
</gene>
<organism evidence="2 3">
    <name type="scientific">Dibothriocephalus latus</name>
    <name type="common">Fish tapeworm</name>
    <name type="synonym">Diphyllobothrium latum</name>
    <dbReference type="NCBI Taxonomy" id="60516"/>
    <lineage>
        <taxon>Eukaryota</taxon>
        <taxon>Metazoa</taxon>
        <taxon>Spiralia</taxon>
        <taxon>Lophotrochozoa</taxon>
        <taxon>Platyhelminthes</taxon>
        <taxon>Cestoda</taxon>
        <taxon>Eucestoda</taxon>
        <taxon>Diphyllobothriidea</taxon>
        <taxon>Diphyllobothriidae</taxon>
        <taxon>Dibothriocephalus</taxon>
    </lineage>
</organism>
<keyword evidence="1" id="KW-0732">Signal</keyword>
<feature type="chain" id="PRO_5018155446" evidence="1">
    <location>
        <begin position="28"/>
        <end position="147"/>
    </location>
</feature>
<accession>A0A3P7LFT7</accession>
<feature type="signal peptide" evidence="1">
    <location>
        <begin position="1"/>
        <end position="27"/>
    </location>
</feature>
<dbReference type="AlphaFoldDB" id="A0A3P7LFT7"/>
<dbReference type="Proteomes" id="UP000281553">
    <property type="component" value="Unassembled WGS sequence"/>
</dbReference>
<protein>
    <submittedName>
        <fullName evidence="2">Uncharacterized protein</fullName>
    </submittedName>
</protein>
<dbReference type="EMBL" id="UYRU01049819">
    <property type="protein sequence ID" value="VDN10727.1"/>
    <property type="molecule type" value="Genomic_DNA"/>
</dbReference>